<comment type="caution">
    <text evidence="3">The sequence shown here is derived from an EMBL/GenBank/DDBJ whole genome shotgun (WGS) entry which is preliminary data.</text>
</comment>
<keyword evidence="4" id="KW-1185">Reference proteome</keyword>
<keyword evidence="1" id="KW-0472">Membrane</keyword>
<reference evidence="3 4" key="1">
    <citation type="submission" date="2021-07" db="EMBL/GenBank/DDBJ databases">
        <title>Paenibacillus radiodurans sp. nov., isolated from the southeastern edge of Tengger Desert.</title>
        <authorList>
            <person name="Zhang G."/>
        </authorList>
    </citation>
    <scope>NUCLEOTIDE SEQUENCE [LARGE SCALE GENOMIC DNA]</scope>
    <source>
        <strain evidence="3 4">DT7-4</strain>
    </source>
</reference>
<feature type="transmembrane region" description="Helical" evidence="1">
    <location>
        <begin position="268"/>
        <end position="285"/>
    </location>
</feature>
<feature type="transmembrane region" description="Helical" evidence="1">
    <location>
        <begin position="401"/>
        <end position="421"/>
    </location>
</feature>
<dbReference type="Proteomes" id="UP000812277">
    <property type="component" value="Unassembled WGS sequence"/>
</dbReference>
<feature type="domain" description="CAAX prenyl protease 2/Lysostaphin resistance protein A-like" evidence="2">
    <location>
        <begin position="399"/>
        <end position="491"/>
    </location>
</feature>
<dbReference type="EMBL" id="JAHZIJ010000003">
    <property type="protein sequence ID" value="MBW7474592.1"/>
    <property type="molecule type" value="Genomic_DNA"/>
</dbReference>
<feature type="transmembrane region" description="Helical" evidence="1">
    <location>
        <begin position="507"/>
        <end position="527"/>
    </location>
</feature>
<dbReference type="GO" id="GO:0008237">
    <property type="term" value="F:metallopeptidase activity"/>
    <property type="evidence" value="ECO:0007669"/>
    <property type="project" value="UniProtKB-KW"/>
</dbReference>
<keyword evidence="1" id="KW-0812">Transmembrane</keyword>
<feature type="transmembrane region" description="Helical" evidence="1">
    <location>
        <begin position="305"/>
        <end position="333"/>
    </location>
</feature>
<evidence type="ECO:0000256" key="1">
    <source>
        <dbReference type="SAM" id="Phobius"/>
    </source>
</evidence>
<proteinExistence type="predicted"/>
<protein>
    <submittedName>
        <fullName evidence="3">CPBP family intramembrane metalloprotease</fullName>
    </submittedName>
</protein>
<organism evidence="3 4">
    <name type="scientific">Paenibacillus oenotherae</name>
    <dbReference type="NCBI Taxonomy" id="1435645"/>
    <lineage>
        <taxon>Bacteria</taxon>
        <taxon>Bacillati</taxon>
        <taxon>Bacillota</taxon>
        <taxon>Bacilli</taxon>
        <taxon>Bacillales</taxon>
        <taxon>Paenibacillaceae</taxon>
        <taxon>Paenibacillus</taxon>
    </lineage>
</organism>
<dbReference type="RefSeq" id="WP_219871817.1">
    <property type="nucleotide sequence ID" value="NZ_JAHZIJ010000003.1"/>
</dbReference>
<name>A0ABS7D3S3_9BACL</name>
<keyword evidence="3" id="KW-0645">Protease</keyword>
<feature type="transmembrane region" description="Helical" evidence="1">
    <location>
        <begin position="232"/>
        <end position="256"/>
    </location>
</feature>
<gene>
    <name evidence="3" type="ORF">K0T92_07530</name>
</gene>
<dbReference type="InterPro" id="IPR003675">
    <property type="entry name" value="Rce1/LyrA-like_dom"/>
</dbReference>
<dbReference type="Pfam" id="PF02517">
    <property type="entry name" value="Rce1-like"/>
    <property type="match status" value="1"/>
</dbReference>
<evidence type="ECO:0000259" key="2">
    <source>
        <dbReference type="Pfam" id="PF02517"/>
    </source>
</evidence>
<sequence>MNQLKQQPNWTLYSIFAAIGIVIYLVVQVLPSTAQSFFDAGTSGIIAKSAAEEAADEFVQAHFGQKPASTHAIHQSNQLLYGYLSKEKLFDQYGEKYDDRFPTDTFQVNTEMPDDSKLFIYVHMETGKVVSWNRYRAVDTDLLGSKEQFDAAMDFAEEQGFQRDALKTSKLNTLTGAVWLEVKGAKAGEAPLILKIRSEKVKGDQSIVISEYKPTFKVPEAYESYVDKQTSIGLWLSIGGSMFLSFVLFVLAIIYAAIYRKHTSFKRGILLTVIFLGFYMANNFNMMDGILAELGEQLDVGAMMIFNMAFTAVVTVLLAAAVYFSVIGGDGLWRSMGRRLWPRSGEAGYGDHVWRSMWLGYLAAFSLLGLQTVIFIVWNGITGAWSTSDVTQSPYNLAAPWLFPVLAWCAAISEEAVFRLFGIGLMKRWFKNTFVAALIPTIIWALGHVTYPIFPATTRLVELTILGLLFSFLFLRYGFIMTVFTHAIFNSVMMAISLMFMGSFGNILWGIFYIVLPIPIAWLIRMWDRRIPDDKRKQPVPVLEPDQAAT</sequence>
<feature type="transmembrane region" description="Helical" evidence="1">
    <location>
        <begin position="12"/>
        <end position="30"/>
    </location>
</feature>
<keyword evidence="3" id="KW-0378">Hydrolase</keyword>
<keyword evidence="3" id="KW-0482">Metalloprotease</keyword>
<feature type="transmembrane region" description="Helical" evidence="1">
    <location>
        <begin position="358"/>
        <end position="381"/>
    </location>
</feature>
<evidence type="ECO:0000313" key="4">
    <source>
        <dbReference type="Proteomes" id="UP000812277"/>
    </source>
</evidence>
<evidence type="ECO:0000313" key="3">
    <source>
        <dbReference type="EMBL" id="MBW7474592.1"/>
    </source>
</evidence>
<keyword evidence="1" id="KW-1133">Transmembrane helix</keyword>
<feature type="transmembrane region" description="Helical" evidence="1">
    <location>
        <begin position="433"/>
        <end position="454"/>
    </location>
</feature>
<accession>A0ABS7D3S3</accession>